<evidence type="ECO:0000313" key="2">
    <source>
        <dbReference type="EMBL" id="BDZ50053.1"/>
    </source>
</evidence>
<name>A0ABM8GNR4_9MICO</name>
<proteinExistence type="predicted"/>
<organism evidence="2 3">
    <name type="scientific">Frondihabitans sucicola</name>
    <dbReference type="NCBI Taxonomy" id="1268041"/>
    <lineage>
        <taxon>Bacteria</taxon>
        <taxon>Bacillati</taxon>
        <taxon>Actinomycetota</taxon>
        <taxon>Actinomycetes</taxon>
        <taxon>Micrococcales</taxon>
        <taxon>Microbacteriaceae</taxon>
        <taxon>Frondihabitans</taxon>
    </lineage>
</organism>
<keyword evidence="3" id="KW-1185">Reference proteome</keyword>
<protein>
    <submittedName>
        <fullName evidence="2">Uncharacterized protein</fullName>
    </submittedName>
</protein>
<accession>A0ABM8GNR4</accession>
<dbReference type="Proteomes" id="UP001321486">
    <property type="component" value="Chromosome"/>
</dbReference>
<sequence>MPADPGDRRRLLPAELGQRCSGHPGVELPEDVRRSLTVAEEQQAHQSFLAF</sequence>
<evidence type="ECO:0000313" key="3">
    <source>
        <dbReference type="Proteomes" id="UP001321486"/>
    </source>
</evidence>
<feature type="compositionally biased region" description="Basic and acidic residues" evidence="1">
    <location>
        <begin position="1"/>
        <end position="12"/>
    </location>
</feature>
<dbReference type="EMBL" id="AP027732">
    <property type="protein sequence ID" value="BDZ50053.1"/>
    <property type="molecule type" value="Genomic_DNA"/>
</dbReference>
<reference evidence="3" key="1">
    <citation type="journal article" date="2019" name="Int. J. Syst. Evol. Microbiol.">
        <title>The Global Catalogue of Microorganisms (GCM) 10K type strain sequencing project: providing services to taxonomists for standard genome sequencing and annotation.</title>
        <authorList>
            <consortium name="The Broad Institute Genomics Platform"/>
            <consortium name="The Broad Institute Genome Sequencing Center for Infectious Disease"/>
            <person name="Wu L."/>
            <person name="Ma J."/>
        </authorList>
    </citation>
    <scope>NUCLEOTIDE SEQUENCE [LARGE SCALE GENOMIC DNA]</scope>
    <source>
        <strain evidence="3">NBRC 108728</strain>
    </source>
</reference>
<gene>
    <name evidence="2" type="ORF">GCM10025867_22940</name>
</gene>
<feature type="region of interest" description="Disordered" evidence="1">
    <location>
        <begin position="1"/>
        <end position="28"/>
    </location>
</feature>
<evidence type="ECO:0000256" key="1">
    <source>
        <dbReference type="SAM" id="MobiDB-lite"/>
    </source>
</evidence>